<gene>
    <name evidence="2" type="ORF">JFN93_08015</name>
</gene>
<dbReference type="SMART" id="SM01321">
    <property type="entry name" value="Y1_Tnp"/>
    <property type="match status" value="1"/>
</dbReference>
<reference evidence="2" key="1">
    <citation type="submission" date="2020-12" db="EMBL/GenBank/DDBJ databases">
        <title>Geomonas sp. Red875, isolated from river sediment.</title>
        <authorList>
            <person name="Xu Z."/>
            <person name="Zhang Z."/>
            <person name="Masuda Y."/>
            <person name="Itoh H."/>
            <person name="Senoo K."/>
        </authorList>
    </citation>
    <scope>NUCLEOTIDE SEQUENCE</scope>
    <source>
        <strain evidence="2">Red875</strain>
    </source>
</reference>
<comment type="caution">
    <text evidence="2">The sequence shown here is derived from an EMBL/GenBank/DDBJ whole genome shotgun (WGS) entry which is preliminary data.</text>
</comment>
<proteinExistence type="predicted"/>
<dbReference type="GO" id="GO:0004803">
    <property type="term" value="F:transposase activity"/>
    <property type="evidence" value="ECO:0007669"/>
    <property type="project" value="InterPro"/>
</dbReference>
<dbReference type="Gene3D" id="3.30.70.1290">
    <property type="entry name" value="Transposase IS200-like"/>
    <property type="match status" value="1"/>
</dbReference>
<dbReference type="SUPFAM" id="SSF143422">
    <property type="entry name" value="Transposase IS200-like"/>
    <property type="match status" value="1"/>
</dbReference>
<dbReference type="EMBL" id="JAEMHM010000005">
    <property type="protein sequence ID" value="MBJ6724648.1"/>
    <property type="molecule type" value="Genomic_DNA"/>
</dbReference>
<dbReference type="GO" id="GO:0003677">
    <property type="term" value="F:DNA binding"/>
    <property type="evidence" value="ECO:0007669"/>
    <property type="project" value="InterPro"/>
</dbReference>
<evidence type="ECO:0000313" key="2">
    <source>
        <dbReference type="EMBL" id="MBJ6724648.1"/>
    </source>
</evidence>
<evidence type="ECO:0000313" key="3">
    <source>
        <dbReference type="Proteomes" id="UP000636888"/>
    </source>
</evidence>
<name>A0A8J7J1K0_9BACT</name>
<dbReference type="PANTHER" id="PTHR34322">
    <property type="entry name" value="TRANSPOSASE, Y1_TNP DOMAIN-CONTAINING"/>
    <property type="match status" value="1"/>
</dbReference>
<dbReference type="InterPro" id="IPR002686">
    <property type="entry name" value="Transposase_17"/>
</dbReference>
<protein>
    <submittedName>
        <fullName evidence="2">Transposase</fullName>
    </submittedName>
</protein>
<feature type="domain" description="Transposase IS200-like" evidence="1">
    <location>
        <begin position="9"/>
        <end position="123"/>
    </location>
</feature>
<dbReference type="AlphaFoldDB" id="A0A8J7J1K0"/>
<accession>A0A8J7J1K0</accession>
<dbReference type="Proteomes" id="UP000636888">
    <property type="component" value="Unassembled WGS sequence"/>
</dbReference>
<keyword evidence="3" id="KW-1185">Reference proteome</keyword>
<dbReference type="RefSeq" id="WP_199383496.1">
    <property type="nucleotide sequence ID" value="NZ_JAEMHM010000005.1"/>
</dbReference>
<organism evidence="2 3">
    <name type="scientific">Geomesophilobacter sediminis</name>
    <dbReference type="NCBI Taxonomy" id="2798584"/>
    <lineage>
        <taxon>Bacteria</taxon>
        <taxon>Pseudomonadati</taxon>
        <taxon>Thermodesulfobacteriota</taxon>
        <taxon>Desulfuromonadia</taxon>
        <taxon>Geobacterales</taxon>
        <taxon>Geobacteraceae</taxon>
        <taxon>Geomesophilobacter</taxon>
    </lineage>
</organism>
<dbReference type="PANTHER" id="PTHR34322:SF2">
    <property type="entry name" value="TRANSPOSASE IS200-LIKE DOMAIN-CONTAINING PROTEIN"/>
    <property type="match status" value="1"/>
</dbReference>
<dbReference type="InterPro" id="IPR036515">
    <property type="entry name" value="Transposase_17_sf"/>
</dbReference>
<evidence type="ECO:0000259" key="1">
    <source>
        <dbReference type="SMART" id="SM01321"/>
    </source>
</evidence>
<sequence length="287" mass="32684">MARPLRVEFPFAVYHVTSRGNARADIFLDDIDRRTFLDTLGIVLLRYNWLCHAFCLMGNHYHLIIETPDANLSQGMRQLNGTYSQTFNRRHGRVGHIFQSRFRAVVVQKDSHLLELSRYVVLNPVRAGMVATPEQWPWSSYLPLLEGPGASKVLTSQWMLSQFGGTTSEALKKYRDFVLKEDPQDRSPWWRVNGEVVFGTEEFATKIHALVGAKEETPEIPSLQRHVGRPALEVLFPKGRTAPRGERNCAIGDAHLKYGYGLKQIADHIGMHYTSISKVIKTLLVKK</sequence>
<dbReference type="NCBIfam" id="NF047646">
    <property type="entry name" value="REP_Tyr_transpos"/>
    <property type="match status" value="1"/>
</dbReference>
<dbReference type="Pfam" id="PF01797">
    <property type="entry name" value="Y1_Tnp"/>
    <property type="match status" value="1"/>
</dbReference>
<dbReference type="GO" id="GO:0006313">
    <property type="term" value="P:DNA transposition"/>
    <property type="evidence" value="ECO:0007669"/>
    <property type="project" value="InterPro"/>
</dbReference>